<gene>
    <name evidence="1" type="ORF">CFIMG_003061RAa</name>
</gene>
<reference evidence="1 2" key="2">
    <citation type="journal article" date="2013" name="IMA Fungus">
        <title>IMA Genome-F 1: Ceratocystis fimbriata: Draft nuclear genome sequence for the plant pathogen, Ceratocystis fimbriata.</title>
        <authorList>
            <person name="Wilken P.M."/>
            <person name="Steenkamp E.T."/>
            <person name="Wingfield M.J."/>
            <person name="de Beer Z.W."/>
            <person name="Wingfield B.D."/>
        </authorList>
    </citation>
    <scope>NUCLEOTIDE SEQUENCE [LARGE SCALE GENOMIC DNA]</scope>
    <source>
        <strain evidence="1 2">CBS 114723</strain>
    </source>
</reference>
<dbReference type="Proteomes" id="UP000222788">
    <property type="component" value="Unassembled WGS sequence"/>
</dbReference>
<sequence length="77" mass="8309">MGNAPANILQSLTLNDEIIPHCICLAKNTIRHIVTIIDTVALIKHVVCLGCFRIVGTILVNVITHIREQVSAVAGLL</sequence>
<reference evidence="1 2" key="1">
    <citation type="journal article" date="2013" name="Fungal Biol.">
        <title>Analysis of microsatellite markers in the genome of the plant pathogen Ceratocystis fimbriata.</title>
        <authorList>
            <person name="Simpson M.C."/>
            <person name="Wilken P.M."/>
            <person name="Coetzee M.P."/>
            <person name="Wingfield M.J."/>
            <person name="Wingfield B.D."/>
        </authorList>
    </citation>
    <scope>NUCLEOTIDE SEQUENCE [LARGE SCALE GENOMIC DNA]</scope>
    <source>
        <strain evidence="1 2">CBS 114723</strain>
    </source>
</reference>
<proteinExistence type="predicted"/>
<accession>A0A2C5X0Q8</accession>
<dbReference type="AlphaFoldDB" id="A0A2C5X0Q8"/>
<protein>
    <submittedName>
        <fullName evidence="1">Uncharacterized protein</fullName>
    </submittedName>
</protein>
<comment type="caution">
    <text evidence="1">The sequence shown here is derived from an EMBL/GenBank/DDBJ whole genome shotgun (WGS) entry which is preliminary data.</text>
</comment>
<evidence type="ECO:0000313" key="1">
    <source>
        <dbReference type="EMBL" id="PHH54629.1"/>
    </source>
</evidence>
<organism evidence="1 2">
    <name type="scientific">Ceratocystis fimbriata CBS 114723</name>
    <dbReference type="NCBI Taxonomy" id="1035309"/>
    <lineage>
        <taxon>Eukaryota</taxon>
        <taxon>Fungi</taxon>
        <taxon>Dikarya</taxon>
        <taxon>Ascomycota</taxon>
        <taxon>Pezizomycotina</taxon>
        <taxon>Sordariomycetes</taxon>
        <taxon>Hypocreomycetidae</taxon>
        <taxon>Microascales</taxon>
        <taxon>Ceratocystidaceae</taxon>
        <taxon>Ceratocystis</taxon>
    </lineage>
</organism>
<name>A0A2C5X0Q8_9PEZI</name>
<dbReference type="EMBL" id="APWK03000023">
    <property type="protein sequence ID" value="PHH54629.1"/>
    <property type="molecule type" value="Genomic_DNA"/>
</dbReference>
<keyword evidence="2" id="KW-1185">Reference proteome</keyword>
<evidence type="ECO:0000313" key="2">
    <source>
        <dbReference type="Proteomes" id="UP000222788"/>
    </source>
</evidence>